<dbReference type="InterPro" id="IPR013848">
    <property type="entry name" value="Methylthiotransferase_N"/>
</dbReference>
<protein>
    <recommendedName>
        <fullName evidence="10 13">tRNA-2-methylthio-N(6)-dimethylallyladenosine synthase</fullName>
        <ecNumber evidence="9 13">2.8.4.3</ecNumber>
    </recommendedName>
    <alternativeName>
        <fullName evidence="12 13">(Dimethylallyl)adenosine tRNA methylthiotransferase MiaB</fullName>
    </alternativeName>
    <alternativeName>
        <fullName evidence="11 13">tRNA-i(6)A37 methylthiotransferase</fullName>
    </alternativeName>
</protein>
<feature type="binding site" evidence="13">
    <location>
        <position position="27"/>
    </location>
    <ligand>
        <name>[4Fe-4S] cluster</name>
        <dbReference type="ChEBI" id="CHEBI:49883"/>
        <label>1</label>
    </ligand>
</feature>
<organism evidence="17 18">
    <name type="scientific">Abyssobacteria bacterium (strain SURF_5)</name>
    <dbReference type="NCBI Taxonomy" id="2093360"/>
    <lineage>
        <taxon>Bacteria</taxon>
        <taxon>Pseudomonadati</taxon>
        <taxon>Candidatus Hydrogenedentota</taxon>
        <taxon>Candidatus Abyssobacteria</taxon>
    </lineage>
</organism>
<evidence type="ECO:0000256" key="2">
    <source>
        <dbReference type="ARBA" id="ARBA00022485"/>
    </source>
</evidence>
<evidence type="ECO:0000256" key="7">
    <source>
        <dbReference type="ARBA" id="ARBA00023004"/>
    </source>
</evidence>
<comment type="similarity">
    <text evidence="13">Belongs to the methylthiotransferase family. MiaB subfamily.</text>
</comment>
<keyword evidence="7 13" id="KW-0408">Iron</keyword>
<dbReference type="SUPFAM" id="SSF102114">
    <property type="entry name" value="Radical SAM enzymes"/>
    <property type="match status" value="1"/>
</dbReference>
<dbReference type="Gene3D" id="3.80.30.20">
    <property type="entry name" value="tm_1862 like domain"/>
    <property type="match status" value="1"/>
</dbReference>
<dbReference type="InterPro" id="IPR005839">
    <property type="entry name" value="Methylthiotransferase"/>
</dbReference>
<dbReference type="Proteomes" id="UP000265882">
    <property type="component" value="Unassembled WGS sequence"/>
</dbReference>
<evidence type="ECO:0000313" key="18">
    <source>
        <dbReference type="Proteomes" id="UP000265882"/>
    </source>
</evidence>
<feature type="binding site" evidence="13">
    <location>
        <position position="176"/>
    </location>
    <ligand>
        <name>[4Fe-4S] cluster</name>
        <dbReference type="ChEBI" id="CHEBI:49883"/>
        <label>2</label>
        <note>4Fe-4S-S-AdoMet</note>
    </ligand>
</feature>
<dbReference type="NCBIfam" id="TIGR00089">
    <property type="entry name" value="MiaB/RimO family radical SAM methylthiotransferase"/>
    <property type="match status" value="1"/>
</dbReference>
<dbReference type="EC" id="2.8.4.3" evidence="9 13"/>
<dbReference type="SFLD" id="SFLDS00029">
    <property type="entry name" value="Radical_SAM"/>
    <property type="match status" value="1"/>
</dbReference>
<dbReference type="InterPro" id="IPR023404">
    <property type="entry name" value="rSAM_horseshoe"/>
</dbReference>
<dbReference type="SFLD" id="SFLDG01061">
    <property type="entry name" value="methylthiotransferase"/>
    <property type="match status" value="1"/>
</dbReference>
<evidence type="ECO:0000256" key="11">
    <source>
        <dbReference type="ARBA" id="ARBA00080698"/>
    </source>
</evidence>
<comment type="subcellular location">
    <subcellularLocation>
        <location evidence="13">Cytoplasm</location>
    </subcellularLocation>
</comment>
<feature type="domain" description="MTTase N-terminal" evidence="15">
    <location>
        <begin position="18"/>
        <end position="134"/>
    </location>
</feature>
<dbReference type="FunFam" id="3.80.30.20:FF:000001">
    <property type="entry name" value="tRNA-2-methylthio-N(6)-dimethylallyladenosine synthase 2"/>
    <property type="match status" value="1"/>
</dbReference>
<dbReference type="EMBL" id="QZKU01000060">
    <property type="protein sequence ID" value="RJP22228.1"/>
    <property type="molecule type" value="Genomic_DNA"/>
</dbReference>
<feature type="domain" description="Radical SAM core" evidence="16">
    <location>
        <begin position="158"/>
        <end position="388"/>
    </location>
</feature>
<dbReference type="PROSITE" id="PS01278">
    <property type="entry name" value="MTTASE_RADICAL"/>
    <property type="match status" value="1"/>
</dbReference>
<dbReference type="GO" id="GO:0051539">
    <property type="term" value="F:4 iron, 4 sulfur cluster binding"/>
    <property type="evidence" value="ECO:0007669"/>
    <property type="project" value="UniProtKB-UniRule"/>
</dbReference>
<dbReference type="FunFam" id="3.40.50.12160:FF:000003">
    <property type="entry name" value="CDK5 regulatory subunit-associated protein 1"/>
    <property type="match status" value="1"/>
</dbReference>
<comment type="function">
    <text evidence="1 13">Catalyzes the methylthiolation of N6-(dimethylallyl)adenosine (i(6)A), leading to the formation of 2-methylthio-N6-(dimethylallyl)adenosine (ms(2)i(6)A) at position 37 in tRNAs that read codons beginning with uridine.</text>
</comment>
<feature type="binding site" evidence="13">
    <location>
        <position position="97"/>
    </location>
    <ligand>
        <name>[4Fe-4S] cluster</name>
        <dbReference type="ChEBI" id="CHEBI:49883"/>
        <label>1</label>
    </ligand>
</feature>
<keyword evidence="8 13" id="KW-0411">Iron-sulfur</keyword>
<feature type="domain" description="TRAM" evidence="14">
    <location>
        <begin position="391"/>
        <end position="456"/>
    </location>
</feature>
<evidence type="ECO:0000256" key="3">
    <source>
        <dbReference type="ARBA" id="ARBA00022490"/>
    </source>
</evidence>
<evidence type="ECO:0000256" key="10">
    <source>
        <dbReference type="ARBA" id="ARBA00068570"/>
    </source>
</evidence>
<evidence type="ECO:0000259" key="14">
    <source>
        <dbReference type="PROSITE" id="PS50926"/>
    </source>
</evidence>
<dbReference type="SMART" id="SM00729">
    <property type="entry name" value="Elp3"/>
    <property type="match status" value="1"/>
</dbReference>
<keyword evidence="13" id="KW-0819">tRNA processing</keyword>
<keyword evidence="4 13" id="KW-0808">Transferase</keyword>
<evidence type="ECO:0000256" key="12">
    <source>
        <dbReference type="ARBA" id="ARBA00081141"/>
    </source>
</evidence>
<evidence type="ECO:0000259" key="15">
    <source>
        <dbReference type="PROSITE" id="PS51449"/>
    </source>
</evidence>
<dbReference type="InterPro" id="IPR058240">
    <property type="entry name" value="rSAM_sf"/>
</dbReference>
<dbReference type="InterPro" id="IPR007197">
    <property type="entry name" value="rSAM"/>
</dbReference>
<gene>
    <name evidence="13 17" type="primary">miaB</name>
    <name evidence="17" type="ORF">C4520_08495</name>
</gene>
<comment type="subunit">
    <text evidence="13">Monomer.</text>
</comment>
<dbReference type="InterPro" id="IPR038135">
    <property type="entry name" value="Methylthiotransferase_N_sf"/>
</dbReference>
<dbReference type="InterPro" id="IPR006638">
    <property type="entry name" value="Elp3/MiaA/NifB-like_rSAM"/>
</dbReference>
<evidence type="ECO:0000256" key="13">
    <source>
        <dbReference type="HAMAP-Rule" id="MF_01864"/>
    </source>
</evidence>
<dbReference type="CDD" id="cd01335">
    <property type="entry name" value="Radical_SAM"/>
    <property type="match status" value="1"/>
</dbReference>
<accession>A0A3A4NNS2</accession>
<dbReference type="Gene3D" id="3.40.50.12160">
    <property type="entry name" value="Methylthiotransferase, N-terminal domain"/>
    <property type="match status" value="1"/>
</dbReference>
<dbReference type="PROSITE" id="PS50926">
    <property type="entry name" value="TRAM"/>
    <property type="match status" value="1"/>
</dbReference>
<keyword evidence="2 13" id="KW-0004">4Fe-4S</keyword>
<dbReference type="PANTHER" id="PTHR43020">
    <property type="entry name" value="CDK5 REGULATORY SUBUNIT-ASSOCIATED PROTEIN 1"/>
    <property type="match status" value="1"/>
</dbReference>
<dbReference type="NCBIfam" id="TIGR01574">
    <property type="entry name" value="miaB-methiolase"/>
    <property type="match status" value="1"/>
</dbReference>
<evidence type="ECO:0000256" key="9">
    <source>
        <dbReference type="ARBA" id="ARBA00033765"/>
    </source>
</evidence>
<evidence type="ECO:0000256" key="1">
    <source>
        <dbReference type="ARBA" id="ARBA00003234"/>
    </source>
</evidence>
<reference evidence="17 18" key="1">
    <citation type="journal article" date="2017" name="ISME J.">
        <title>Energy and carbon metabolisms in a deep terrestrial subsurface fluid microbial community.</title>
        <authorList>
            <person name="Momper L."/>
            <person name="Jungbluth S.P."/>
            <person name="Lee M.D."/>
            <person name="Amend J.P."/>
        </authorList>
    </citation>
    <scope>NUCLEOTIDE SEQUENCE [LARGE SCALE GENOMIC DNA]</scope>
    <source>
        <strain evidence="17">SURF_5</strain>
    </source>
</reference>
<dbReference type="InterPro" id="IPR006463">
    <property type="entry name" value="MiaB_methiolase"/>
</dbReference>
<keyword evidence="3 13" id="KW-0963">Cytoplasm</keyword>
<evidence type="ECO:0000259" key="16">
    <source>
        <dbReference type="PROSITE" id="PS51918"/>
    </source>
</evidence>
<dbReference type="SFLD" id="SFLDG01082">
    <property type="entry name" value="B12-binding_domain_containing"/>
    <property type="match status" value="1"/>
</dbReference>
<keyword evidence="6 13" id="KW-0479">Metal-binding</keyword>
<keyword evidence="5 13" id="KW-0949">S-adenosyl-L-methionine</keyword>
<dbReference type="GO" id="GO:0035597">
    <property type="term" value="F:tRNA-2-methylthio-N(6)-dimethylallyladenosine(37) synthase activity"/>
    <property type="evidence" value="ECO:0007669"/>
    <property type="project" value="UniProtKB-EC"/>
</dbReference>
<dbReference type="PROSITE" id="PS51918">
    <property type="entry name" value="RADICAL_SAM"/>
    <property type="match status" value="1"/>
</dbReference>
<feature type="binding site" evidence="13">
    <location>
        <position position="63"/>
    </location>
    <ligand>
        <name>[4Fe-4S] cluster</name>
        <dbReference type="ChEBI" id="CHEBI:49883"/>
        <label>1</label>
    </ligand>
</feature>
<comment type="catalytic activity">
    <reaction evidence="13">
        <text>N(6)-dimethylallyladenosine(37) in tRNA + (sulfur carrier)-SH + AH2 + 2 S-adenosyl-L-methionine = 2-methylsulfanyl-N(6)-dimethylallyladenosine(37) in tRNA + (sulfur carrier)-H + 5'-deoxyadenosine + L-methionine + A + S-adenosyl-L-homocysteine + 2 H(+)</text>
        <dbReference type="Rhea" id="RHEA:37067"/>
        <dbReference type="Rhea" id="RHEA-COMP:10375"/>
        <dbReference type="Rhea" id="RHEA-COMP:10376"/>
        <dbReference type="Rhea" id="RHEA-COMP:14737"/>
        <dbReference type="Rhea" id="RHEA-COMP:14739"/>
        <dbReference type="ChEBI" id="CHEBI:13193"/>
        <dbReference type="ChEBI" id="CHEBI:15378"/>
        <dbReference type="ChEBI" id="CHEBI:17319"/>
        <dbReference type="ChEBI" id="CHEBI:17499"/>
        <dbReference type="ChEBI" id="CHEBI:29917"/>
        <dbReference type="ChEBI" id="CHEBI:57844"/>
        <dbReference type="ChEBI" id="CHEBI:57856"/>
        <dbReference type="ChEBI" id="CHEBI:59789"/>
        <dbReference type="ChEBI" id="CHEBI:64428"/>
        <dbReference type="ChEBI" id="CHEBI:74415"/>
        <dbReference type="ChEBI" id="CHEBI:74417"/>
        <dbReference type="EC" id="2.8.4.3"/>
    </reaction>
</comment>
<dbReference type="PROSITE" id="PS51449">
    <property type="entry name" value="MTTASE_N"/>
    <property type="match status" value="1"/>
</dbReference>
<dbReference type="Pfam" id="PF00919">
    <property type="entry name" value="UPF0004"/>
    <property type="match status" value="1"/>
</dbReference>
<dbReference type="PANTHER" id="PTHR43020:SF2">
    <property type="entry name" value="MITOCHONDRIAL TRNA METHYLTHIOTRANSFERASE CDK5RAP1"/>
    <property type="match status" value="1"/>
</dbReference>
<evidence type="ECO:0000256" key="5">
    <source>
        <dbReference type="ARBA" id="ARBA00022691"/>
    </source>
</evidence>
<feature type="binding site" evidence="13">
    <location>
        <position position="179"/>
    </location>
    <ligand>
        <name>[4Fe-4S] cluster</name>
        <dbReference type="ChEBI" id="CHEBI:49883"/>
        <label>2</label>
        <note>4Fe-4S-S-AdoMet</note>
    </ligand>
</feature>
<dbReference type="AlphaFoldDB" id="A0A3A4NNS2"/>
<evidence type="ECO:0000256" key="4">
    <source>
        <dbReference type="ARBA" id="ARBA00022679"/>
    </source>
</evidence>
<feature type="binding site" evidence="13">
    <location>
        <position position="172"/>
    </location>
    <ligand>
        <name>[4Fe-4S] cluster</name>
        <dbReference type="ChEBI" id="CHEBI:49883"/>
        <label>2</label>
        <note>4Fe-4S-S-AdoMet</note>
    </ligand>
</feature>
<evidence type="ECO:0000256" key="8">
    <source>
        <dbReference type="ARBA" id="ARBA00023014"/>
    </source>
</evidence>
<comment type="cofactor">
    <cofactor evidence="13">
        <name>[4Fe-4S] cluster</name>
        <dbReference type="ChEBI" id="CHEBI:49883"/>
    </cofactor>
    <text evidence="13">Binds 2 [4Fe-4S] clusters. One cluster is coordinated with 3 cysteines and an exchangeable S-adenosyl-L-methionine.</text>
</comment>
<evidence type="ECO:0000313" key="17">
    <source>
        <dbReference type="EMBL" id="RJP22228.1"/>
    </source>
</evidence>
<dbReference type="GO" id="GO:0005829">
    <property type="term" value="C:cytosol"/>
    <property type="evidence" value="ECO:0007669"/>
    <property type="project" value="TreeGrafter"/>
</dbReference>
<name>A0A3A4NNS2_ABYX5</name>
<comment type="caution">
    <text evidence="17">The sequence shown here is derived from an EMBL/GenBank/DDBJ whole genome shotgun (WGS) entry which is preliminary data.</text>
</comment>
<dbReference type="InterPro" id="IPR020612">
    <property type="entry name" value="Methylthiotransferase_CS"/>
</dbReference>
<sequence>MKMAEQKGVAVSEIMRPKSFHIITFGCQMNQHDSEAIEGALLNAGYVPAGAVDSADIILFNTCCVRDHAEQRLYSRISQLQHLKGQRPGLILGIGGCVAQKEKESLPQKFPQIDLVFGTNAVYDIVSLIERAAHGEKPVVSTPEDGPALRADAYSAHVPGRYHAWVSVMRGCDNYCSYCIVPYVRGAQRSKHPEEVVEEVERLVQRGVKEVTLLGQNVNSYGQDLGCETTFSKLLQRLDQIEGLLRIRFTTSHPKDISADLMRAFRELPTVCEHLHLPVQSGSSRILRLMNRGYTAQRYLETAAKLREYVPDIALTTDVIVGFPGETDDDFEATRALLDEIRFDGAYIFKYSPRQGTAAALMEGAIAREIVKRRHHVLLDLQKRISQERLAQLLGTQQTVLPEQPDKKRAGHLMGKTRGHRTASFFAPPSLDLFGKEISVRVFRIDGWTLIGEMSLKKE</sequence>
<dbReference type="InterPro" id="IPR002792">
    <property type="entry name" value="TRAM_dom"/>
</dbReference>
<proteinExistence type="inferred from homology"/>
<dbReference type="Pfam" id="PF04055">
    <property type="entry name" value="Radical_SAM"/>
    <property type="match status" value="1"/>
</dbReference>
<evidence type="ECO:0000256" key="6">
    <source>
        <dbReference type="ARBA" id="ARBA00022723"/>
    </source>
</evidence>
<dbReference type="GO" id="GO:0046872">
    <property type="term" value="F:metal ion binding"/>
    <property type="evidence" value="ECO:0007669"/>
    <property type="project" value="UniProtKB-KW"/>
</dbReference>
<dbReference type="HAMAP" id="MF_01864">
    <property type="entry name" value="tRNA_metthiotr_MiaB"/>
    <property type="match status" value="1"/>
</dbReference>
<dbReference type="SFLD" id="SFLDF00273">
    <property type="entry name" value="(dimethylallyl)adenosine_tRNA"/>
    <property type="match status" value="1"/>
</dbReference>